<dbReference type="GeneID" id="30022209"/>
<feature type="region of interest" description="Disordered" evidence="1">
    <location>
        <begin position="213"/>
        <end position="241"/>
    </location>
</feature>
<dbReference type="EMBL" id="AZHB01000014">
    <property type="protein sequence ID" value="OAA60878.1"/>
    <property type="molecule type" value="Genomic_DNA"/>
</dbReference>
<dbReference type="OrthoDB" id="4867733at2759"/>
<protein>
    <submittedName>
        <fullName evidence="2">Uncharacterized protein</fullName>
    </submittedName>
</protein>
<keyword evidence="3" id="KW-1185">Reference proteome</keyword>
<gene>
    <name evidence="2" type="ORF">ISF_05917</name>
</gene>
<feature type="compositionally biased region" description="Pro residues" evidence="1">
    <location>
        <begin position="308"/>
        <end position="324"/>
    </location>
</feature>
<evidence type="ECO:0000256" key="1">
    <source>
        <dbReference type="SAM" id="MobiDB-lite"/>
    </source>
</evidence>
<comment type="caution">
    <text evidence="2">The sequence shown here is derived from an EMBL/GenBank/DDBJ whole genome shotgun (WGS) entry which is preliminary data.</text>
</comment>
<reference evidence="2 3" key="1">
    <citation type="journal article" date="2016" name="Genome Biol. Evol.">
        <title>Divergent and convergent evolution of fungal pathogenicity.</title>
        <authorList>
            <person name="Shang Y."/>
            <person name="Xiao G."/>
            <person name="Zheng P."/>
            <person name="Cen K."/>
            <person name="Zhan S."/>
            <person name="Wang C."/>
        </authorList>
    </citation>
    <scope>NUCLEOTIDE SEQUENCE [LARGE SCALE GENOMIC DNA]</scope>
    <source>
        <strain evidence="2 3">ARSEF 2679</strain>
    </source>
</reference>
<dbReference type="Proteomes" id="UP000076744">
    <property type="component" value="Unassembled WGS sequence"/>
</dbReference>
<evidence type="ECO:0000313" key="3">
    <source>
        <dbReference type="Proteomes" id="UP000076744"/>
    </source>
</evidence>
<organism evidence="2 3">
    <name type="scientific">Cordyceps fumosorosea (strain ARSEF 2679)</name>
    <name type="common">Isaria fumosorosea</name>
    <dbReference type="NCBI Taxonomy" id="1081104"/>
    <lineage>
        <taxon>Eukaryota</taxon>
        <taxon>Fungi</taxon>
        <taxon>Dikarya</taxon>
        <taxon>Ascomycota</taxon>
        <taxon>Pezizomycotina</taxon>
        <taxon>Sordariomycetes</taxon>
        <taxon>Hypocreomycetidae</taxon>
        <taxon>Hypocreales</taxon>
        <taxon>Cordycipitaceae</taxon>
        <taxon>Cordyceps</taxon>
    </lineage>
</organism>
<evidence type="ECO:0000313" key="2">
    <source>
        <dbReference type="EMBL" id="OAA60878.1"/>
    </source>
</evidence>
<accession>A0A167TRT5</accession>
<feature type="region of interest" description="Disordered" evidence="1">
    <location>
        <begin position="302"/>
        <end position="329"/>
    </location>
</feature>
<sequence>MVGPPKGEGSMPLPHISGFSEKWWFSHKLPAEREHLMSKMLGNKRYQKGNRAARSYANLVVLFRMMLFYKPLRHHANEAFVRGIADFYADARYAALGASEQRICLLVRLVDEWLLIRPLPEIGYTEEVELTEIQATRSAWFKVRDYHVDVLMNSSLPACLAGVELPAKAVTSLWEVDPELVAIMKEVRMTRKPKRSTNRVGGGSKLPVIQAQLPAGPKLPAEPRQKASSLSEGDIDERESALTSNVSTFDARCFTPIMSVIQAGLPWHPSADQARKRSQTVDGVLEDYYAAESSSAFDLIDLTSPVLPSSPPAREPIPPPPPPLQQQNLPKLSPVLVQSKLTQFASKIPANDSSSTIASSAVASSAVASSAVASSTVTTTVGAWEDRRRDLSTELHRIAWQTRRWQADMRARVEAETTGCVPTALHGPGVDATGGHLDAAERELYESRLREIETRVVALETAHRDEVAWSRAMGRFLYDANDRSVRALQDAFLAIDTLQRASSALLDEGKRR</sequence>
<proteinExistence type="predicted"/>
<dbReference type="AlphaFoldDB" id="A0A167TRT5"/>
<dbReference type="RefSeq" id="XP_018703549.1">
    <property type="nucleotide sequence ID" value="XM_018849522.1"/>
</dbReference>
<name>A0A167TRT5_CORFA</name>